<evidence type="ECO:0000313" key="2">
    <source>
        <dbReference type="Proteomes" id="UP001595826"/>
    </source>
</evidence>
<name>A0ABV8RAP4_9FLAO</name>
<accession>A0ABV8RAP4</accession>
<keyword evidence="2" id="KW-1185">Reference proteome</keyword>
<reference evidence="2" key="1">
    <citation type="journal article" date="2019" name="Int. J. Syst. Evol. Microbiol.">
        <title>The Global Catalogue of Microorganisms (GCM) 10K type strain sequencing project: providing services to taxonomists for standard genome sequencing and annotation.</title>
        <authorList>
            <consortium name="The Broad Institute Genomics Platform"/>
            <consortium name="The Broad Institute Genome Sequencing Center for Infectious Disease"/>
            <person name="Wu L."/>
            <person name="Ma J."/>
        </authorList>
    </citation>
    <scope>NUCLEOTIDE SEQUENCE [LARGE SCALE GENOMIC DNA]</scope>
    <source>
        <strain evidence="2">CECT 8655</strain>
    </source>
</reference>
<proteinExistence type="predicted"/>
<gene>
    <name evidence="1" type="ORF">ACFOWD_10645</name>
</gene>
<evidence type="ECO:0000313" key="1">
    <source>
        <dbReference type="EMBL" id="MFC4269366.1"/>
    </source>
</evidence>
<sequence>MRKYLIIIIAVVLTALNINTYGSELTEAQLEKAKIIAQSNTEITLEKSINWTLGLNLFKFIHFAELMFLSEVSRRQFLS</sequence>
<organism evidence="1 2">
    <name type="scientific">Polaribacter marinivivus</name>
    <dbReference type="NCBI Taxonomy" id="1524260"/>
    <lineage>
        <taxon>Bacteria</taxon>
        <taxon>Pseudomonadati</taxon>
        <taxon>Bacteroidota</taxon>
        <taxon>Flavobacteriia</taxon>
        <taxon>Flavobacteriales</taxon>
        <taxon>Flavobacteriaceae</taxon>
    </lineage>
</organism>
<protein>
    <submittedName>
        <fullName evidence="1">Uncharacterized protein</fullName>
    </submittedName>
</protein>
<dbReference type="Proteomes" id="UP001595826">
    <property type="component" value="Unassembled WGS sequence"/>
</dbReference>
<comment type="caution">
    <text evidence="1">The sequence shown here is derived from an EMBL/GenBank/DDBJ whole genome shotgun (WGS) entry which is preliminary data.</text>
</comment>
<dbReference type="EMBL" id="JBHSCY010000002">
    <property type="protein sequence ID" value="MFC4269366.1"/>
    <property type="molecule type" value="Genomic_DNA"/>
</dbReference>
<dbReference type="RefSeq" id="WP_298992936.1">
    <property type="nucleotide sequence ID" value="NZ_JBHSCY010000002.1"/>
</dbReference>